<feature type="compositionally biased region" description="Low complexity" evidence="1">
    <location>
        <begin position="16"/>
        <end position="25"/>
    </location>
</feature>
<dbReference type="RefSeq" id="WP_205761936.1">
    <property type="nucleotide sequence ID" value="NZ_JABDTL010000002.1"/>
</dbReference>
<proteinExistence type="predicted"/>
<name>A0A841GKQ1_9BACT</name>
<feature type="region of interest" description="Disordered" evidence="1">
    <location>
        <begin position="1"/>
        <end position="33"/>
    </location>
</feature>
<comment type="caution">
    <text evidence="3">The sequence shown here is derived from an EMBL/GenBank/DDBJ whole genome shotgun (WGS) entry which is preliminary data.</text>
</comment>
<evidence type="ECO:0000259" key="2">
    <source>
        <dbReference type="Pfam" id="PF13699"/>
    </source>
</evidence>
<evidence type="ECO:0000256" key="1">
    <source>
        <dbReference type="SAM" id="MobiDB-lite"/>
    </source>
</evidence>
<feature type="domain" description="eCIS core" evidence="2">
    <location>
        <begin position="35"/>
        <end position="110"/>
    </location>
</feature>
<reference evidence="3 4" key="1">
    <citation type="submission" date="2020-08" db="EMBL/GenBank/DDBJ databases">
        <title>Genomic Encyclopedia of Type Strains, Phase IV (KMG-IV): sequencing the most valuable type-strain genomes for metagenomic binning, comparative biology and taxonomic classification.</title>
        <authorList>
            <person name="Goeker M."/>
        </authorList>
    </citation>
    <scope>NUCLEOTIDE SEQUENCE [LARGE SCALE GENOMIC DNA]</scope>
    <source>
        <strain evidence="3 4">DSM 29007</strain>
    </source>
</reference>
<dbReference type="AlphaFoldDB" id="A0A841GKQ1"/>
<dbReference type="Proteomes" id="UP000582837">
    <property type="component" value="Unassembled WGS sequence"/>
</dbReference>
<dbReference type="InterPro" id="IPR025295">
    <property type="entry name" value="eCIS_core_dom"/>
</dbReference>
<dbReference type="EMBL" id="JACHIA010000002">
    <property type="protein sequence ID" value="MBB6069311.1"/>
    <property type="molecule type" value="Genomic_DNA"/>
</dbReference>
<gene>
    <name evidence="3" type="ORF">HNQ61_000926</name>
</gene>
<organism evidence="3 4">
    <name type="scientific">Longimicrobium terrae</name>
    <dbReference type="NCBI Taxonomy" id="1639882"/>
    <lineage>
        <taxon>Bacteria</taxon>
        <taxon>Pseudomonadati</taxon>
        <taxon>Gemmatimonadota</taxon>
        <taxon>Longimicrobiia</taxon>
        <taxon>Longimicrobiales</taxon>
        <taxon>Longimicrobiaceae</taxon>
        <taxon>Longimicrobium</taxon>
    </lineage>
</organism>
<sequence>MSERAALPAPVPAAPRAPAAAPPAVHRTLRTPGQPLDAGVRAAMEPRFGHSFADVRVHADGDAAHSAAQVGAQAYAVGPHVVFGAGRYAPHTPGGQHLLAHELAHVVQAGPGPAPLRPRLEVGSSTDPAEVEAERAARTVTAGGAARVAAGGGAPALRRFEEHEHKSLGDTAYGGALVNAGGDQPGTEFLLTFGDMVMLSGDYFSPEELSDFASRPGTGGNGRGTRDEIVYAMAWVNAKNPHQRDARFAAGGQWASFQAGADVVAAVQERYNRRGAANDPHFVSPVAGGAVPPGTPPASAGGNYRALHEAALEMAYDSGRAGTPLARALAREAAAQHYLSDAFSAGHLLTAITSIRAYWGGRYPLFWYNLLHKIGLDTATAMNAQSAAITNVLSVSFLYGRIMGDINAMAASLPPITLGDMVARVFHDWDNEHGVDVGGGRTVFGDNQLDNPAPSNATRGLAQAAMRAGITDVRQAYTLGAAGGTAVDRPALFAAVRSGTGATGTQYAPETMILTPASTQPAHNWHAADLETLWTLPIVAGSTTTVGQAISAGLVPGGEMRRALDDLALRFPTSSFGMNPRAAYLGGFVGPLVANPLAGVRGIIHWVPNYGLHSTDTDDISMDTAGELDTVPAGSPSRLEGMTMPARAGYVRELISGSVGDDEEAMVMRIFETAPLADRRRLYEAVEGHPWTGDWIEGWTVTDDDLWDALDSARLVRLRGMINGTPTPATAP</sequence>
<dbReference type="Pfam" id="PF13699">
    <property type="entry name" value="eCIS_core"/>
    <property type="match status" value="1"/>
</dbReference>
<evidence type="ECO:0000313" key="3">
    <source>
        <dbReference type="EMBL" id="MBB6069311.1"/>
    </source>
</evidence>
<protein>
    <recommendedName>
        <fullName evidence="2">eCIS core domain-containing protein</fullName>
    </recommendedName>
</protein>
<evidence type="ECO:0000313" key="4">
    <source>
        <dbReference type="Proteomes" id="UP000582837"/>
    </source>
</evidence>
<keyword evidence="4" id="KW-1185">Reference proteome</keyword>
<accession>A0A841GKQ1</accession>